<feature type="region of interest" description="Disordered" evidence="1">
    <location>
        <begin position="1"/>
        <end position="34"/>
    </location>
</feature>
<proteinExistence type="predicted"/>
<accession>A0ABQ8C4N4</accession>
<reference evidence="2 3" key="1">
    <citation type="submission" date="2021-05" db="EMBL/GenBank/DDBJ databases">
        <title>Genome Assembly of Synthetic Allotetraploid Brassica napus Reveals Homoeologous Exchanges between Subgenomes.</title>
        <authorList>
            <person name="Davis J.T."/>
        </authorList>
    </citation>
    <scope>NUCLEOTIDE SEQUENCE [LARGE SCALE GENOMIC DNA]</scope>
    <source>
        <strain evidence="3">cv. Da-Ae</strain>
        <tissue evidence="2">Seedling</tissue>
    </source>
</reference>
<gene>
    <name evidence="2" type="ORF">HID58_035330</name>
</gene>
<protein>
    <submittedName>
        <fullName evidence="2">Uncharacterized protein</fullName>
    </submittedName>
</protein>
<sequence length="98" mass="11254">MSREEEEHDEFSSNYGDVTLNELQQTADPKAGKWREAVEGKKWTEVSDLVEARGRCVAKQSNVGVNMIKYLKQLSYESFVLSLSTLSRQLPRRFLLLS</sequence>
<keyword evidence="3" id="KW-1185">Reference proteome</keyword>
<organism evidence="2 3">
    <name type="scientific">Brassica napus</name>
    <name type="common">Rape</name>
    <dbReference type="NCBI Taxonomy" id="3708"/>
    <lineage>
        <taxon>Eukaryota</taxon>
        <taxon>Viridiplantae</taxon>
        <taxon>Streptophyta</taxon>
        <taxon>Embryophyta</taxon>
        <taxon>Tracheophyta</taxon>
        <taxon>Spermatophyta</taxon>
        <taxon>Magnoliopsida</taxon>
        <taxon>eudicotyledons</taxon>
        <taxon>Gunneridae</taxon>
        <taxon>Pentapetalae</taxon>
        <taxon>rosids</taxon>
        <taxon>malvids</taxon>
        <taxon>Brassicales</taxon>
        <taxon>Brassicaceae</taxon>
        <taxon>Brassiceae</taxon>
        <taxon>Brassica</taxon>
    </lineage>
</organism>
<dbReference type="Proteomes" id="UP000824890">
    <property type="component" value="Unassembled WGS sequence"/>
</dbReference>
<feature type="compositionally biased region" description="Polar residues" evidence="1">
    <location>
        <begin position="12"/>
        <end position="27"/>
    </location>
</feature>
<dbReference type="EMBL" id="JAGKQM010000009">
    <property type="protein sequence ID" value="KAH0912009.1"/>
    <property type="molecule type" value="Genomic_DNA"/>
</dbReference>
<evidence type="ECO:0000256" key="1">
    <source>
        <dbReference type="SAM" id="MobiDB-lite"/>
    </source>
</evidence>
<evidence type="ECO:0000313" key="2">
    <source>
        <dbReference type="EMBL" id="KAH0912009.1"/>
    </source>
</evidence>
<comment type="caution">
    <text evidence="2">The sequence shown here is derived from an EMBL/GenBank/DDBJ whole genome shotgun (WGS) entry which is preliminary data.</text>
</comment>
<name>A0ABQ8C4N4_BRANA</name>
<evidence type="ECO:0000313" key="3">
    <source>
        <dbReference type="Proteomes" id="UP000824890"/>
    </source>
</evidence>